<evidence type="ECO:0000313" key="2">
    <source>
        <dbReference type="Proteomes" id="UP000529843"/>
    </source>
</evidence>
<comment type="caution">
    <text evidence="1">The sequence shown here is derived from an EMBL/GenBank/DDBJ whole genome shotgun (WGS) entry which is preliminary data.</text>
</comment>
<dbReference type="AlphaFoldDB" id="A0A7K4NNA5"/>
<evidence type="ECO:0000313" key="1">
    <source>
        <dbReference type="EMBL" id="NWK02092.1"/>
    </source>
</evidence>
<dbReference type="GO" id="GO:0032259">
    <property type="term" value="P:methylation"/>
    <property type="evidence" value="ECO:0007669"/>
    <property type="project" value="UniProtKB-KW"/>
</dbReference>
<dbReference type="Proteomes" id="UP000529843">
    <property type="component" value="Unassembled WGS sequence"/>
</dbReference>
<dbReference type="GO" id="GO:0008168">
    <property type="term" value="F:methyltransferase activity"/>
    <property type="evidence" value="ECO:0007669"/>
    <property type="project" value="UniProtKB-KW"/>
</dbReference>
<keyword evidence="1" id="KW-0489">Methyltransferase</keyword>
<dbReference type="Gene3D" id="3.40.50.150">
    <property type="entry name" value="Vaccinia Virus protein VP39"/>
    <property type="match status" value="1"/>
</dbReference>
<dbReference type="PANTHER" id="PTHR43861">
    <property type="entry name" value="TRANS-ACONITATE 2-METHYLTRANSFERASE-RELATED"/>
    <property type="match status" value="1"/>
</dbReference>
<dbReference type="SUPFAM" id="SSF53335">
    <property type="entry name" value="S-adenosyl-L-methionine-dependent methyltransferases"/>
    <property type="match status" value="1"/>
</dbReference>
<reference evidence="1 2" key="1">
    <citation type="journal article" date="2019" name="Environ. Microbiol.">
        <title>Genomics insights into ecotype formation of ammonia-oxidizing archaea in the deep ocean.</title>
        <authorList>
            <person name="Wang Y."/>
            <person name="Huang J.M."/>
            <person name="Cui G.J."/>
            <person name="Nunoura T."/>
            <person name="Takaki Y."/>
            <person name="Li W.L."/>
            <person name="Li J."/>
            <person name="Gao Z.M."/>
            <person name="Takai K."/>
            <person name="Zhang A.Q."/>
            <person name="Stepanauskas R."/>
        </authorList>
    </citation>
    <scope>NUCLEOTIDE SEQUENCE [LARGE SCALE GENOMIC DNA]</scope>
    <source>
        <strain evidence="1 2">N8</strain>
    </source>
</reference>
<sequence>MNYWNLIFDEKLVTIEKLISSKSKRILDIGSGPGFFLRRAKRRGWDVIGVEPSPLACNYAKEQNIPTIQKFFHEVTSNEIGKFDAIHTFDVLEHVNDPIGVIEKAYSLLKRGGVIVVEVPNDFNPLQKLAQKALKKKEWWITFYSWSKTSGNIQHLNYFNFSSISDLLKRIGFKIIIKEATFPLEIFLLMGQDYIKNPKIGKKIHLERIQFEKNFEKRKEGQLKRKIYQKLAEIGIGRTAIIYAKK</sequence>
<accession>A0A7K4NNA5</accession>
<dbReference type="EMBL" id="JACAST010000011">
    <property type="protein sequence ID" value="NWK02092.1"/>
    <property type="molecule type" value="Genomic_DNA"/>
</dbReference>
<dbReference type="InterPro" id="IPR029063">
    <property type="entry name" value="SAM-dependent_MTases_sf"/>
</dbReference>
<organism evidence="1 2">
    <name type="scientific">Marine Group I thaumarchaeote</name>
    <dbReference type="NCBI Taxonomy" id="2511932"/>
    <lineage>
        <taxon>Archaea</taxon>
        <taxon>Nitrososphaerota</taxon>
        <taxon>Marine Group I</taxon>
    </lineage>
</organism>
<gene>
    <name evidence="1" type="ORF">HX804_02130</name>
</gene>
<keyword evidence="1" id="KW-0808">Transferase</keyword>
<protein>
    <submittedName>
        <fullName evidence="1">Class I SAM-dependent methyltransferase</fullName>
    </submittedName>
</protein>
<dbReference type="Pfam" id="PF13489">
    <property type="entry name" value="Methyltransf_23"/>
    <property type="match status" value="1"/>
</dbReference>
<name>A0A7K4NNA5_9ARCH</name>
<proteinExistence type="predicted"/>
<dbReference type="CDD" id="cd02440">
    <property type="entry name" value="AdoMet_MTases"/>
    <property type="match status" value="1"/>
</dbReference>